<keyword evidence="2" id="KW-1185">Reference proteome</keyword>
<gene>
    <name evidence="1" type="primary">ytxJ</name>
    <name evidence="1" type="ORF">ACFSQJ_07680</name>
</gene>
<dbReference type="Pfam" id="PF11009">
    <property type="entry name" value="BrxC"/>
    <property type="match status" value="1"/>
</dbReference>
<dbReference type="SUPFAM" id="SSF52833">
    <property type="entry name" value="Thioredoxin-like"/>
    <property type="match status" value="1"/>
</dbReference>
<dbReference type="NCBIfam" id="TIGR04019">
    <property type="entry name" value="B_thiol_YtxJ"/>
    <property type="match status" value="1"/>
</dbReference>
<dbReference type="InterPro" id="IPR036249">
    <property type="entry name" value="Thioredoxin-like_sf"/>
</dbReference>
<dbReference type="EMBL" id="JBHULB010000008">
    <property type="protein sequence ID" value="MFD2586805.1"/>
    <property type="molecule type" value="Genomic_DNA"/>
</dbReference>
<evidence type="ECO:0000313" key="2">
    <source>
        <dbReference type="Proteomes" id="UP001597526"/>
    </source>
</evidence>
<dbReference type="InterPro" id="IPR022551">
    <property type="entry name" value="BrxC"/>
</dbReference>
<dbReference type="Proteomes" id="UP001597526">
    <property type="component" value="Unassembled WGS sequence"/>
</dbReference>
<reference evidence="2" key="1">
    <citation type="journal article" date="2019" name="Int. J. Syst. Evol. Microbiol.">
        <title>The Global Catalogue of Microorganisms (GCM) 10K type strain sequencing project: providing services to taxonomists for standard genome sequencing and annotation.</title>
        <authorList>
            <consortium name="The Broad Institute Genomics Platform"/>
            <consortium name="The Broad Institute Genome Sequencing Center for Infectious Disease"/>
            <person name="Wu L."/>
            <person name="Ma J."/>
        </authorList>
    </citation>
    <scope>NUCLEOTIDE SEQUENCE [LARGE SCALE GENOMIC DNA]</scope>
    <source>
        <strain evidence="2">KCTC 52368</strain>
    </source>
</reference>
<protein>
    <submittedName>
        <fullName evidence="1">Bacillithiol system redox-active protein YtxJ</fullName>
    </submittedName>
</protein>
<proteinExistence type="predicted"/>
<dbReference type="RefSeq" id="WP_377766365.1">
    <property type="nucleotide sequence ID" value="NZ_JBHULB010000008.1"/>
</dbReference>
<sequence length="130" mass="14780">MGLFGGIFGGSSESKKEDKILPWIPLQSIEQLNEIEEESKTKTQVIFKHSTTCGISRMVLNMFVDNYEFTENQLDLYFLDLHAHRDVSNEVAIKFQVIHQSPQLLIVRNGVTVSHVSHGSISEVNLEDYI</sequence>
<dbReference type="Gene3D" id="3.40.30.10">
    <property type="entry name" value="Glutaredoxin"/>
    <property type="match status" value="1"/>
</dbReference>
<comment type="caution">
    <text evidence="1">The sequence shown here is derived from an EMBL/GenBank/DDBJ whole genome shotgun (WGS) entry which is preliminary data.</text>
</comment>
<evidence type="ECO:0000313" key="1">
    <source>
        <dbReference type="EMBL" id="MFD2586805.1"/>
    </source>
</evidence>
<accession>A0ABW5MTY2</accession>
<name>A0ABW5MTY2_9FLAO</name>
<organism evidence="1 2">
    <name type="scientific">Croceitalea marina</name>
    <dbReference type="NCBI Taxonomy" id="1775166"/>
    <lineage>
        <taxon>Bacteria</taxon>
        <taxon>Pseudomonadati</taxon>
        <taxon>Bacteroidota</taxon>
        <taxon>Flavobacteriia</taxon>
        <taxon>Flavobacteriales</taxon>
        <taxon>Flavobacteriaceae</taxon>
        <taxon>Croceitalea</taxon>
    </lineage>
</organism>